<dbReference type="AlphaFoldDB" id="A0AAV2E163"/>
<protein>
    <submittedName>
        <fullName evidence="1">Uncharacterized protein</fullName>
    </submittedName>
</protein>
<reference evidence="1 2" key="1">
    <citation type="submission" date="2024-04" db="EMBL/GenBank/DDBJ databases">
        <authorList>
            <person name="Fracassetti M."/>
        </authorList>
    </citation>
    <scope>NUCLEOTIDE SEQUENCE [LARGE SCALE GENOMIC DNA]</scope>
</reference>
<accession>A0AAV2E163</accession>
<dbReference type="Proteomes" id="UP001497516">
    <property type="component" value="Chromosome 3"/>
</dbReference>
<name>A0AAV2E163_9ROSI</name>
<proteinExistence type="predicted"/>
<sequence>MCLAQSSQRKEYSELAKVYVNAVRLVLARSGLNNDFFAGRRTCSTSCQDYRTRFLVSLCFLSGSAS</sequence>
<organism evidence="1 2">
    <name type="scientific">Linum trigynum</name>
    <dbReference type="NCBI Taxonomy" id="586398"/>
    <lineage>
        <taxon>Eukaryota</taxon>
        <taxon>Viridiplantae</taxon>
        <taxon>Streptophyta</taxon>
        <taxon>Embryophyta</taxon>
        <taxon>Tracheophyta</taxon>
        <taxon>Spermatophyta</taxon>
        <taxon>Magnoliopsida</taxon>
        <taxon>eudicotyledons</taxon>
        <taxon>Gunneridae</taxon>
        <taxon>Pentapetalae</taxon>
        <taxon>rosids</taxon>
        <taxon>fabids</taxon>
        <taxon>Malpighiales</taxon>
        <taxon>Linaceae</taxon>
        <taxon>Linum</taxon>
    </lineage>
</organism>
<evidence type="ECO:0000313" key="2">
    <source>
        <dbReference type="Proteomes" id="UP001497516"/>
    </source>
</evidence>
<gene>
    <name evidence="1" type="ORF">LTRI10_LOCUS20912</name>
</gene>
<dbReference type="EMBL" id="OZ034816">
    <property type="protein sequence ID" value="CAL1379388.1"/>
    <property type="molecule type" value="Genomic_DNA"/>
</dbReference>
<evidence type="ECO:0000313" key="1">
    <source>
        <dbReference type="EMBL" id="CAL1379388.1"/>
    </source>
</evidence>
<keyword evidence="2" id="KW-1185">Reference proteome</keyword>